<protein>
    <submittedName>
        <fullName evidence="1">Uncharacterized protein</fullName>
    </submittedName>
</protein>
<dbReference type="AlphaFoldDB" id="A0A653KXZ4"/>
<proteinExistence type="predicted"/>
<organism evidence="1 2">
    <name type="scientific">Aeromonas veronii</name>
    <dbReference type="NCBI Taxonomy" id="654"/>
    <lineage>
        <taxon>Bacteria</taxon>
        <taxon>Pseudomonadati</taxon>
        <taxon>Pseudomonadota</taxon>
        <taxon>Gammaproteobacteria</taxon>
        <taxon>Aeromonadales</taxon>
        <taxon>Aeromonadaceae</taxon>
        <taxon>Aeromonas</taxon>
    </lineage>
</organism>
<accession>A0A653KXZ4</accession>
<reference evidence="1 2" key="1">
    <citation type="submission" date="2019-10" db="EMBL/GenBank/DDBJ databases">
        <authorList>
            <person name="Karimi E."/>
        </authorList>
    </citation>
    <scope>NUCLEOTIDE SEQUENCE [LARGE SCALE GENOMIC DNA]</scope>
    <source>
        <strain evidence="1">Aeromonas sp. 8C</strain>
    </source>
</reference>
<name>A0A653KXZ4_AERVE</name>
<evidence type="ECO:0000313" key="1">
    <source>
        <dbReference type="EMBL" id="VXA83997.1"/>
    </source>
</evidence>
<dbReference type="Proteomes" id="UP000439123">
    <property type="component" value="Unassembled WGS sequence"/>
</dbReference>
<evidence type="ECO:0000313" key="2">
    <source>
        <dbReference type="Proteomes" id="UP000439123"/>
    </source>
</evidence>
<dbReference type="EMBL" id="CABWLC010000008">
    <property type="protein sequence ID" value="VXA83997.1"/>
    <property type="molecule type" value="Genomic_DNA"/>
</dbReference>
<sequence>MWLDAQICWQSERWLLADQLRRGLNPLLQLRYPQGDLLLMAGRQHIPAEKGDDEER</sequence>
<gene>
    <name evidence="1" type="ORF">AERO8C_160150</name>
</gene>